<dbReference type="EMBL" id="BLLK01000047">
    <property type="protein sequence ID" value="GFH54794.1"/>
    <property type="molecule type" value="Genomic_DNA"/>
</dbReference>
<dbReference type="Gene3D" id="2.130.10.120">
    <property type="entry name" value="Prolyl oligopeptidase, N-terminal domain"/>
    <property type="match status" value="1"/>
</dbReference>
<dbReference type="Pfam" id="PF00326">
    <property type="entry name" value="Peptidase_S9"/>
    <property type="match status" value="1"/>
</dbReference>
<dbReference type="PANTHER" id="PTHR11757">
    <property type="entry name" value="PROTEASE FAMILY S9A OLIGOPEPTIDASE"/>
    <property type="match status" value="1"/>
</dbReference>
<evidence type="ECO:0000313" key="6">
    <source>
        <dbReference type="Proteomes" id="UP001054902"/>
    </source>
</evidence>
<dbReference type="AlphaFoldDB" id="A0AAD3D294"/>
<evidence type="ECO:0000256" key="2">
    <source>
        <dbReference type="ARBA" id="ARBA00045448"/>
    </source>
</evidence>
<comment type="function">
    <text evidence="2">Serine peptidase whose precise substrate specificity remains unclear. Does not cleave peptides after a arginine or lysine residue. Regulates trans-Golgi network morphology and sorting by regulating the membrane binding of the AP-1 complex. May play a role in the regulation of synaptic vesicle exocytosis.</text>
</comment>
<accession>A0AAD3D294</accession>
<dbReference type="GO" id="GO:0004252">
    <property type="term" value="F:serine-type endopeptidase activity"/>
    <property type="evidence" value="ECO:0007669"/>
    <property type="project" value="UniProtKB-UniRule"/>
</dbReference>
<dbReference type="InterPro" id="IPR051543">
    <property type="entry name" value="Serine_Peptidase_S9A"/>
</dbReference>
<comment type="similarity">
    <text evidence="1 3">Belongs to the peptidase S9A family.</text>
</comment>
<evidence type="ECO:0000259" key="4">
    <source>
        <dbReference type="Pfam" id="PF00326"/>
    </source>
</evidence>
<dbReference type="PANTHER" id="PTHR11757:SF19">
    <property type="entry name" value="PROLYL ENDOPEPTIDASE-LIKE"/>
    <property type="match status" value="1"/>
</dbReference>
<dbReference type="InterPro" id="IPR002470">
    <property type="entry name" value="Peptidase_S9A"/>
</dbReference>
<keyword evidence="3" id="KW-0645">Protease</keyword>
<dbReference type="PRINTS" id="PR00862">
    <property type="entry name" value="PROLIGOPTASE"/>
</dbReference>
<dbReference type="InterPro" id="IPR029058">
    <property type="entry name" value="AB_hydrolase_fold"/>
</dbReference>
<evidence type="ECO:0000256" key="1">
    <source>
        <dbReference type="ARBA" id="ARBA00005228"/>
    </source>
</evidence>
<sequence length="760" mass="86456">MRIGRSKLNLYLRRVCQKPTPSVNTRKSVQFCNVPTSKLPRKTQDTLKSDGIWYSRRCFHSFTGIDLELIRKEKCNTSQKIEDDLKLAGLTREMIEDEIQKAAMKVDTTVTESGPTGIYEYYFHDSLVTGTRSYKRMHIKSGEEKTLFSTNFNLEEIGPMSLSVDEKYVARVINNTDRGISQKVVIRNTFTDIDLILDLSSCFIIEDDSKSLVNVHNIEFGPTIKDGEEEYHSIYFTTCDHLGRPANVFAAILFDKEDSGFSHSKPELLLRDDDGSHFVDIQRTKGCQYVAIHSSSKSSNEIHLIGVDLKMQLVRLRQKGVQYFVDCGKDDDIFIMAHTTSEFEGDDQKLGLDRDLSVFEAKFKDLPLLDSFPNKIKSSDKTSGGFFIEDIDIFSEYLCLYERSLFDAKQRMRIRNRSDLSETILPMTAITANEDDHLSIITAAGNMNFHSSSIKVQIENPAQEPVTAEYNFESKQMKIGKQSKGEDYISRRILISGRDEVNIPLTIVHRRSEFNTAARPILLIGYGCYGKNLNLNFDPTIAPLLDRGFVVVYCHCRGGRELGTLWHEEGRLHKKDNSIEDFILAADYVSKNSLIHEFSEISSKPFIASRAFSAGGIILGAAINKHPTLFDAVVLRNAFLDVRNTMLNDALFLTQHEYDEFLDPRINTNCSVIESYCPVHNISDHLYPSMLLVSALDDQHVPPTNAMAYFQKIKNYSPESSVHLHIEDNGGHLLHQHHLHVTALENAFILGRYYKWINSK</sequence>
<keyword evidence="6" id="KW-1185">Reference proteome</keyword>
<evidence type="ECO:0000256" key="3">
    <source>
        <dbReference type="RuleBase" id="RU368024"/>
    </source>
</evidence>
<reference evidence="5 6" key="1">
    <citation type="journal article" date="2021" name="Sci. Rep.">
        <title>The genome of the diatom Chaetoceros tenuissimus carries an ancient integrated fragment of an extant virus.</title>
        <authorList>
            <person name="Hongo Y."/>
            <person name="Kimura K."/>
            <person name="Takaki Y."/>
            <person name="Yoshida Y."/>
            <person name="Baba S."/>
            <person name="Kobayashi G."/>
            <person name="Nagasaki K."/>
            <person name="Hano T."/>
            <person name="Tomaru Y."/>
        </authorList>
    </citation>
    <scope>NUCLEOTIDE SEQUENCE [LARGE SCALE GENOMIC DNA]</scope>
    <source>
        <strain evidence="5 6">NIES-3715</strain>
    </source>
</reference>
<dbReference type="SUPFAM" id="SSF53474">
    <property type="entry name" value="alpha/beta-Hydrolases"/>
    <property type="match status" value="1"/>
</dbReference>
<protein>
    <recommendedName>
        <fullName evidence="3">Prolyl endopeptidase</fullName>
        <ecNumber evidence="3">3.4.21.-</ecNumber>
    </recommendedName>
</protein>
<name>A0AAD3D294_9STRA</name>
<evidence type="ECO:0000313" key="5">
    <source>
        <dbReference type="EMBL" id="GFH54794.1"/>
    </source>
</evidence>
<gene>
    <name evidence="5" type="ORF">CTEN210_11270</name>
</gene>
<dbReference type="Proteomes" id="UP001054902">
    <property type="component" value="Unassembled WGS sequence"/>
</dbReference>
<feature type="domain" description="Peptidase S9 prolyl oligopeptidase catalytic" evidence="4">
    <location>
        <begin position="537"/>
        <end position="749"/>
    </location>
</feature>
<comment type="caution">
    <text evidence="5">The sequence shown here is derived from an EMBL/GenBank/DDBJ whole genome shotgun (WGS) entry which is preliminary data.</text>
</comment>
<organism evidence="5 6">
    <name type="scientific">Chaetoceros tenuissimus</name>
    <dbReference type="NCBI Taxonomy" id="426638"/>
    <lineage>
        <taxon>Eukaryota</taxon>
        <taxon>Sar</taxon>
        <taxon>Stramenopiles</taxon>
        <taxon>Ochrophyta</taxon>
        <taxon>Bacillariophyta</taxon>
        <taxon>Coscinodiscophyceae</taxon>
        <taxon>Chaetocerotophycidae</taxon>
        <taxon>Chaetocerotales</taxon>
        <taxon>Chaetocerotaceae</taxon>
        <taxon>Chaetoceros</taxon>
    </lineage>
</organism>
<keyword evidence="3" id="KW-0378">Hydrolase</keyword>
<keyword evidence="3" id="KW-0720">Serine protease</keyword>
<dbReference type="InterPro" id="IPR001375">
    <property type="entry name" value="Peptidase_S9_cat"/>
</dbReference>
<dbReference type="EC" id="3.4.21.-" evidence="3"/>
<dbReference type="GO" id="GO:0006508">
    <property type="term" value="P:proteolysis"/>
    <property type="evidence" value="ECO:0007669"/>
    <property type="project" value="UniProtKB-KW"/>
</dbReference>
<dbReference type="Gene3D" id="3.40.50.1820">
    <property type="entry name" value="alpha/beta hydrolase"/>
    <property type="match status" value="1"/>
</dbReference>
<proteinExistence type="inferred from homology"/>